<dbReference type="EC" id="3.6.1.-" evidence="4"/>
<comment type="cofactor">
    <cofactor evidence="4">
        <name>Mg(2+)</name>
        <dbReference type="ChEBI" id="CHEBI:18420"/>
    </cofactor>
</comment>
<evidence type="ECO:0000256" key="4">
    <source>
        <dbReference type="RuleBase" id="RU364043"/>
    </source>
</evidence>
<evidence type="ECO:0000256" key="1">
    <source>
        <dbReference type="ARBA" id="ARBA00007608"/>
    </source>
</evidence>
<dbReference type="InterPro" id="IPR015797">
    <property type="entry name" value="NUDIX_hydrolase-like_dom_sf"/>
</dbReference>
<evidence type="ECO:0000313" key="7">
    <source>
        <dbReference type="Proteomes" id="UP001302257"/>
    </source>
</evidence>
<sequence>MTERWKPSATVAAVIEQNGRFLLVEEHTPEGLRLNNPAGHLDPGESPVQGCAREVLEETAYPFVPGALVGIYLSRFVRELPDGTQDITYLRFAFCGTVGERIEGMELDQGIVQALWLTPEDIRASRERHRSPLVVQCMEDYLRGQRYPLDVIHTDPSVWASLQTLQK</sequence>
<dbReference type="RefSeq" id="WP_313868401.1">
    <property type="nucleotide sequence ID" value="NZ_CP132507.1"/>
</dbReference>
<reference evidence="6 7" key="1">
    <citation type="submission" date="2023-08" db="EMBL/GenBank/DDBJ databases">
        <title>Rhodoferax potami sp. nov. and Rhodoferax mekongensis sp. nov., isolated from the Mekong River in Thailand.</title>
        <authorList>
            <person name="Kitikhun S."/>
            <person name="Charoenyingcharoen P."/>
            <person name="Siriarchawattana P."/>
            <person name="Likhitrattanapisal S."/>
            <person name="Nilsakha T."/>
            <person name="Chanpet A."/>
            <person name="Rattanawaree P."/>
            <person name="Ingsriswang S."/>
        </authorList>
    </citation>
    <scope>NUCLEOTIDE SEQUENCE [LARGE SCALE GENOMIC DNA]</scope>
    <source>
        <strain evidence="6 7">TBRC 17307</strain>
    </source>
</reference>
<proteinExistence type="inferred from homology"/>
<evidence type="ECO:0000259" key="5">
    <source>
        <dbReference type="PROSITE" id="PS51462"/>
    </source>
</evidence>
<dbReference type="PANTHER" id="PTHR43222:SF11">
    <property type="entry name" value="PHOSPHATASE NUDJ"/>
    <property type="match status" value="1"/>
</dbReference>
<dbReference type="GO" id="GO:0016787">
    <property type="term" value="F:hydrolase activity"/>
    <property type="evidence" value="ECO:0007669"/>
    <property type="project" value="UniProtKB-KW"/>
</dbReference>
<dbReference type="CDD" id="cd03675">
    <property type="entry name" value="NUDIX_Hydrolase"/>
    <property type="match status" value="1"/>
</dbReference>
<dbReference type="SUPFAM" id="SSF55811">
    <property type="entry name" value="Nudix"/>
    <property type="match status" value="1"/>
</dbReference>
<gene>
    <name evidence="4" type="primary">nudJ</name>
    <name evidence="6" type="ORF">RAN89_04245</name>
</gene>
<dbReference type="Gene3D" id="3.90.79.10">
    <property type="entry name" value="Nucleoside Triphosphate Pyrophosphohydrolase"/>
    <property type="match status" value="1"/>
</dbReference>
<keyword evidence="4" id="KW-0460">Magnesium</keyword>
<name>A0ABZ0B1T1_9BURK</name>
<evidence type="ECO:0000313" key="6">
    <source>
        <dbReference type="EMBL" id="WNO05650.1"/>
    </source>
</evidence>
<accession>A0ABZ0B1T1</accession>
<dbReference type="InterPro" id="IPR033713">
    <property type="entry name" value="NudJ"/>
</dbReference>
<dbReference type="PANTHER" id="PTHR43222">
    <property type="entry name" value="NUDIX HYDROLASE 23"/>
    <property type="match status" value="1"/>
</dbReference>
<dbReference type="EMBL" id="CP132507">
    <property type="protein sequence ID" value="WNO05650.1"/>
    <property type="molecule type" value="Genomic_DNA"/>
</dbReference>
<feature type="domain" description="Nudix hydrolase" evidence="5">
    <location>
        <begin position="4"/>
        <end position="140"/>
    </location>
</feature>
<comment type="subunit">
    <text evidence="2 4">Monomer.</text>
</comment>
<keyword evidence="7" id="KW-1185">Reference proteome</keyword>
<dbReference type="Pfam" id="PF00293">
    <property type="entry name" value="NUDIX"/>
    <property type="match status" value="1"/>
</dbReference>
<comment type="similarity">
    <text evidence="1 4">Belongs to the Nudix hydrolase family. NudJ subfamily.</text>
</comment>
<keyword evidence="4 6" id="KW-0378">Hydrolase</keyword>
<evidence type="ECO:0000256" key="3">
    <source>
        <dbReference type="ARBA" id="ARBA00015552"/>
    </source>
</evidence>
<dbReference type="Proteomes" id="UP001302257">
    <property type="component" value="Chromosome"/>
</dbReference>
<evidence type="ECO:0000256" key="2">
    <source>
        <dbReference type="ARBA" id="ARBA00011245"/>
    </source>
</evidence>
<organism evidence="6 7">
    <name type="scientific">Rhodoferax mekongensis</name>
    <dbReference type="NCBI Taxonomy" id="3068341"/>
    <lineage>
        <taxon>Bacteria</taxon>
        <taxon>Pseudomonadati</taxon>
        <taxon>Pseudomonadota</taxon>
        <taxon>Betaproteobacteria</taxon>
        <taxon>Burkholderiales</taxon>
        <taxon>Comamonadaceae</taxon>
        <taxon>Rhodoferax</taxon>
    </lineage>
</organism>
<dbReference type="InterPro" id="IPR000086">
    <property type="entry name" value="NUDIX_hydrolase_dom"/>
</dbReference>
<protein>
    <recommendedName>
        <fullName evidence="3 4">Phosphatase NudJ</fullName>
        <ecNumber evidence="4">3.6.1.-</ecNumber>
    </recommendedName>
</protein>
<dbReference type="PROSITE" id="PS51462">
    <property type="entry name" value="NUDIX"/>
    <property type="match status" value="1"/>
</dbReference>